<reference evidence="2" key="2">
    <citation type="submission" date="2021-08" db="EMBL/GenBank/DDBJ databases">
        <authorList>
            <person name="Tani A."/>
            <person name="Ola A."/>
            <person name="Ogura Y."/>
            <person name="Katsura K."/>
            <person name="Hayashi T."/>
        </authorList>
    </citation>
    <scope>NUCLEOTIDE SEQUENCE</scope>
    <source>
        <strain evidence="2">DSM 23674</strain>
    </source>
</reference>
<evidence type="ECO:0000313" key="3">
    <source>
        <dbReference type="Proteomes" id="UP001055101"/>
    </source>
</evidence>
<reference evidence="2" key="1">
    <citation type="journal article" date="2021" name="Front. Microbiol.">
        <title>Comprehensive Comparative Genomics and Phenotyping of Methylobacterium Species.</title>
        <authorList>
            <person name="Alessa O."/>
            <person name="Ogura Y."/>
            <person name="Fujitani Y."/>
            <person name="Takami H."/>
            <person name="Hayashi T."/>
            <person name="Sahin N."/>
            <person name="Tani A."/>
        </authorList>
    </citation>
    <scope>NUCLEOTIDE SEQUENCE</scope>
    <source>
        <strain evidence="2">DSM 23674</strain>
    </source>
</reference>
<evidence type="ECO:0000256" key="1">
    <source>
        <dbReference type="SAM" id="MobiDB-lite"/>
    </source>
</evidence>
<gene>
    <name evidence="2" type="ORF">EKPJFOCH_1051</name>
</gene>
<feature type="region of interest" description="Disordered" evidence="1">
    <location>
        <begin position="36"/>
        <end position="72"/>
    </location>
</feature>
<organism evidence="2 3">
    <name type="scientific">Methylobacterium thuringiense</name>
    <dbReference type="NCBI Taxonomy" id="1003091"/>
    <lineage>
        <taxon>Bacteria</taxon>
        <taxon>Pseudomonadati</taxon>
        <taxon>Pseudomonadota</taxon>
        <taxon>Alphaproteobacteria</taxon>
        <taxon>Hyphomicrobiales</taxon>
        <taxon>Methylobacteriaceae</taxon>
        <taxon>Methylobacterium</taxon>
    </lineage>
</organism>
<dbReference type="RefSeq" id="WP_238230954.1">
    <property type="nucleotide sequence ID" value="NZ_BPRA01000004.1"/>
</dbReference>
<keyword evidence="3" id="KW-1185">Reference proteome</keyword>
<comment type="caution">
    <text evidence="2">The sequence shown here is derived from an EMBL/GenBank/DDBJ whole genome shotgun (WGS) entry which is preliminary data.</text>
</comment>
<proteinExistence type="predicted"/>
<feature type="compositionally biased region" description="Basic and acidic residues" evidence="1">
    <location>
        <begin position="57"/>
        <end position="72"/>
    </location>
</feature>
<protein>
    <submittedName>
        <fullName evidence="2">Uncharacterized protein</fullName>
    </submittedName>
</protein>
<accession>A0ABQ4TIY5</accession>
<sequence>MRLREKGSKKDEGIVHMDFGQAQAALQSGAYEVVEEAGEAGPEIHGGSWGADPAPVEAKEVKKADTVKAADK</sequence>
<evidence type="ECO:0000313" key="2">
    <source>
        <dbReference type="EMBL" id="GJE54573.1"/>
    </source>
</evidence>
<name>A0ABQ4TIY5_9HYPH</name>
<dbReference type="EMBL" id="BPRA01000004">
    <property type="protein sequence ID" value="GJE54573.1"/>
    <property type="molecule type" value="Genomic_DNA"/>
</dbReference>
<dbReference type="Proteomes" id="UP001055101">
    <property type="component" value="Unassembled WGS sequence"/>
</dbReference>